<keyword evidence="3" id="KW-1185">Reference proteome</keyword>
<dbReference type="KEGG" id="cmag:CBW24_15600"/>
<accession>A0A291M3K9</accession>
<gene>
    <name evidence="2" type="ORF">CBW24_15600</name>
</gene>
<proteinExistence type="predicted"/>
<evidence type="ECO:0000313" key="3">
    <source>
        <dbReference type="Proteomes" id="UP000219050"/>
    </source>
</evidence>
<evidence type="ECO:0000313" key="2">
    <source>
        <dbReference type="EMBL" id="ATI43573.1"/>
    </source>
</evidence>
<feature type="region of interest" description="Disordered" evidence="1">
    <location>
        <begin position="1"/>
        <end position="24"/>
    </location>
</feature>
<name>A0A291M3K9_9RHOB</name>
<dbReference type="Proteomes" id="UP000219050">
    <property type="component" value="Plasmid pDY25-A"/>
</dbReference>
<evidence type="ECO:0008006" key="4">
    <source>
        <dbReference type="Google" id="ProtNLM"/>
    </source>
</evidence>
<evidence type="ECO:0000256" key="1">
    <source>
        <dbReference type="SAM" id="MobiDB-lite"/>
    </source>
</evidence>
<geneLocation type="plasmid" evidence="3">
    <name>pdy25-a</name>
</geneLocation>
<dbReference type="EMBL" id="CP021405">
    <property type="protein sequence ID" value="ATI43573.1"/>
    <property type="molecule type" value="Genomic_DNA"/>
</dbReference>
<dbReference type="RefSeq" id="WP_097374325.1">
    <property type="nucleotide sequence ID" value="NZ_CP021405.1"/>
</dbReference>
<protein>
    <recommendedName>
        <fullName evidence="4">HTH DNA binding domain-containing protein</fullName>
    </recommendedName>
</protein>
<keyword evidence="2" id="KW-0614">Plasmid</keyword>
<sequence length="331" mass="35015">MSSPIPDPVWRMPGPRATATALPSPKAWRDAEAGLGRALVDAAAEVARLDERLRGRDPGLIHRLALEEAEALATLSGANLTPGRLALAEMLHAGLAEDDARVLRGATWAVRRLRSGRTPRSGGLSEFLNRQLQAEGALGDLAQRPEGEGFAALAHRWDHALSRMKRAHPLTRAGFAHHLWQGLGLSAPGDALESGTIAGLIAAEDLRGGLAFVPIARAGGDAHMPAATASDLLQTWLGGVRRGCLSALMALDALSAWEDRARAATEDLSGRTPPRLIAALASAPVLSAEAAQQSVGCSRDAAERNLALFEARGLAREVTGQKRFRLWRASV</sequence>
<dbReference type="OrthoDB" id="8455637at2"/>
<reference evidence="2 3" key="1">
    <citation type="submission" date="2017-05" db="EMBL/GenBank/DDBJ databases">
        <title>Comparative genomic and metabolic analysis of manganese-oxidizing mechanisms in Celeribater manganoxidans DY25T: its adaption to the environment of polymetallic nodule.</title>
        <authorList>
            <person name="Wang X."/>
        </authorList>
    </citation>
    <scope>NUCLEOTIDE SEQUENCE [LARGE SCALE GENOMIC DNA]</scope>
    <source>
        <strain evidence="2 3">DY25</strain>
        <plasmid evidence="3">pdy25-a</plasmid>
    </source>
</reference>
<dbReference type="AlphaFoldDB" id="A0A291M3K9"/>
<organism evidence="2 3">
    <name type="scientific">Pacificitalea manganoxidans</name>
    <dbReference type="NCBI Taxonomy" id="1411902"/>
    <lineage>
        <taxon>Bacteria</taxon>
        <taxon>Pseudomonadati</taxon>
        <taxon>Pseudomonadota</taxon>
        <taxon>Alphaproteobacteria</taxon>
        <taxon>Rhodobacterales</taxon>
        <taxon>Paracoccaceae</taxon>
        <taxon>Pacificitalea</taxon>
    </lineage>
</organism>